<sequence length="548" mass="62493">MEESAPSRPTVAWAESGAPQERRPLPEPYKVTEVQSLHGDAEKEKEEMEEKETIDVIQSFLRSTEKPFGQRLQPPQRTDIVLMALEKIAGDCCAEDSDWDRFILDVVLRQPGIWLMDVPVIMGFIHRQLKSKKTSVRQTLFSVLDMVAYQFPGDVLTAVLMHLPQSDSTTLDVWKSMLSFPRSSGRVLAVLCTVLKNEDLCGISTAEFDLLRLTVPEILGSIHRNLKSPPTLHQPTFLSLLDMLACQFPRNVLTCVLTYLPQNDSTTLDIWRSLLAPTVTSERVLEELCSVLRDQQLCTTFNFTTVDFGLLRLTVMQPTEEILRELCNPDLFQMFLKINSLPLLWLVLRGLVLLSERPEMARGIRALLPDIMETLQFGNMHITLNALSIFRNMMNHLGKMVLRPISLELADKLLHLFNHVSGEVRESSILLFQDVMEAVVWWQKGKMQKNVRRGLLPLLFRSSDETSSVAKASAETLLACAKFLNWQELKHQAEERSIVGIRECLLQKDRKRVNKYLQQSLLYLTDSQAAMRQEAVLFIGEPNPWVPL</sequence>
<evidence type="ECO:0000313" key="5">
    <source>
        <dbReference type="EMBL" id="POI25758.1"/>
    </source>
</evidence>
<feature type="domain" description="Maestro/Maestro-like HEAT-repeats" evidence="4">
    <location>
        <begin position="345"/>
        <end position="540"/>
    </location>
</feature>
<dbReference type="Pfam" id="PF21047">
    <property type="entry name" value="HEAT_Maestro"/>
    <property type="match status" value="2"/>
</dbReference>
<dbReference type="InterPro" id="IPR055406">
    <property type="entry name" value="HEAT_Maestro"/>
</dbReference>
<evidence type="ECO:0000313" key="6">
    <source>
        <dbReference type="Proteomes" id="UP000237246"/>
    </source>
</evidence>
<evidence type="ECO:0000256" key="2">
    <source>
        <dbReference type="SAM" id="MobiDB-lite"/>
    </source>
</evidence>
<feature type="compositionally biased region" description="Basic and acidic residues" evidence="2">
    <location>
        <begin position="39"/>
        <end position="49"/>
    </location>
</feature>
<comment type="caution">
    <text evidence="5">The sequence shown here is derived from an EMBL/GenBank/DDBJ whole genome shotgun (WGS) entry which is preliminary data.</text>
</comment>
<reference evidence="5 6" key="1">
    <citation type="submission" date="2018-01" db="EMBL/GenBank/DDBJ databases">
        <title>Comparison of the Chinese Bamboo Partridge and Red Junglefowl genome sequences highlights the importance of demography in genome evolution.</title>
        <authorList>
            <person name="Tiley G.P."/>
            <person name="Kimball R.T."/>
            <person name="Braun E.L."/>
            <person name="Burleigh J.G."/>
        </authorList>
    </citation>
    <scope>NUCLEOTIDE SEQUENCE [LARGE SCALE GENOMIC DNA]</scope>
    <source>
        <strain evidence="5">RTK389</strain>
        <tissue evidence="5">Blood</tissue>
    </source>
</reference>
<keyword evidence="1" id="KW-0677">Repeat</keyword>
<feature type="domain" description="Maestro-like HEAT-repeats" evidence="3">
    <location>
        <begin position="211"/>
        <end position="285"/>
    </location>
</feature>
<dbReference type="SUPFAM" id="SSF48371">
    <property type="entry name" value="ARM repeat"/>
    <property type="match status" value="1"/>
</dbReference>
<dbReference type="PANTHER" id="PTHR23120">
    <property type="entry name" value="MAESTRO-RELATED HEAT DOMAIN-CONTAINING"/>
    <property type="match status" value="1"/>
</dbReference>
<dbReference type="OrthoDB" id="9421177at2759"/>
<evidence type="ECO:0000259" key="3">
    <source>
        <dbReference type="Pfam" id="PF21047"/>
    </source>
</evidence>
<feature type="region of interest" description="Disordered" evidence="2">
    <location>
        <begin position="1"/>
        <end position="49"/>
    </location>
</feature>
<dbReference type="InterPro" id="IPR011989">
    <property type="entry name" value="ARM-like"/>
</dbReference>
<feature type="domain" description="Maestro-like HEAT-repeats" evidence="3">
    <location>
        <begin position="45"/>
        <end position="188"/>
    </location>
</feature>
<organism evidence="5 6">
    <name type="scientific">Bambusicola thoracicus</name>
    <name type="common">Chinese bamboo-partridge</name>
    <name type="synonym">Perdix thoracica</name>
    <dbReference type="NCBI Taxonomy" id="9083"/>
    <lineage>
        <taxon>Eukaryota</taxon>
        <taxon>Metazoa</taxon>
        <taxon>Chordata</taxon>
        <taxon>Craniata</taxon>
        <taxon>Vertebrata</taxon>
        <taxon>Euteleostomi</taxon>
        <taxon>Archelosauria</taxon>
        <taxon>Archosauria</taxon>
        <taxon>Dinosauria</taxon>
        <taxon>Saurischia</taxon>
        <taxon>Theropoda</taxon>
        <taxon>Coelurosauria</taxon>
        <taxon>Aves</taxon>
        <taxon>Neognathae</taxon>
        <taxon>Galloanserae</taxon>
        <taxon>Galliformes</taxon>
        <taxon>Phasianidae</taxon>
        <taxon>Perdicinae</taxon>
        <taxon>Bambusicola</taxon>
    </lineage>
</organism>
<dbReference type="InterPro" id="IPR048465">
    <property type="entry name" value="Maestro-like_HEAT"/>
</dbReference>
<dbReference type="AlphaFoldDB" id="A0A2P4SNR1"/>
<dbReference type="InterPro" id="IPR016024">
    <property type="entry name" value="ARM-type_fold"/>
</dbReference>
<evidence type="ECO:0000259" key="4">
    <source>
        <dbReference type="Pfam" id="PF23227"/>
    </source>
</evidence>
<evidence type="ECO:0000256" key="1">
    <source>
        <dbReference type="ARBA" id="ARBA00022737"/>
    </source>
</evidence>
<name>A0A2P4SNR1_BAMTH</name>
<dbReference type="InterPro" id="IPR045206">
    <property type="entry name" value="Maestro_heat-like_prot"/>
</dbReference>
<keyword evidence="6" id="KW-1185">Reference proteome</keyword>
<proteinExistence type="predicted"/>
<protein>
    <submittedName>
        <fullName evidence="5">Uncharacterized protein</fullName>
    </submittedName>
</protein>
<gene>
    <name evidence="5" type="ORF">CIB84_010492</name>
</gene>
<dbReference type="Gene3D" id="1.25.10.10">
    <property type="entry name" value="Leucine-rich Repeat Variant"/>
    <property type="match status" value="1"/>
</dbReference>
<dbReference type="EMBL" id="PPHD01032374">
    <property type="protein sequence ID" value="POI25758.1"/>
    <property type="molecule type" value="Genomic_DNA"/>
</dbReference>
<dbReference type="GO" id="GO:0005737">
    <property type="term" value="C:cytoplasm"/>
    <property type="evidence" value="ECO:0007669"/>
    <property type="project" value="TreeGrafter"/>
</dbReference>
<accession>A0A2P4SNR1</accession>
<dbReference type="Proteomes" id="UP000237246">
    <property type="component" value="Unassembled WGS sequence"/>
</dbReference>
<dbReference type="PANTHER" id="PTHR23120:SF42">
    <property type="entry name" value="MAESTRO HEAT-LIKE REPEAT FAMILY MEMBER 3"/>
    <property type="match status" value="1"/>
</dbReference>
<dbReference type="Pfam" id="PF23227">
    <property type="entry name" value="HEAT_MROH2B_C"/>
    <property type="match status" value="1"/>
</dbReference>